<keyword evidence="2" id="KW-1185">Reference proteome</keyword>
<dbReference type="RefSeq" id="WP_359632568.1">
    <property type="nucleotide sequence ID" value="NZ_JBEYEN010000004.1"/>
</dbReference>
<evidence type="ECO:0000313" key="2">
    <source>
        <dbReference type="Proteomes" id="UP001617511"/>
    </source>
</evidence>
<reference evidence="1 2" key="1">
    <citation type="submission" date="2024-10" db="EMBL/GenBank/DDBJ databases">
        <title>The Natural Products Discovery Center: Release of the First 8490 Sequenced Strains for Exploring Actinobacteria Biosynthetic Diversity.</title>
        <authorList>
            <person name="Kalkreuter E."/>
            <person name="Kautsar S.A."/>
            <person name="Yang D."/>
            <person name="Bader C.D."/>
            <person name="Teijaro C.N."/>
            <person name="Fluegel L."/>
            <person name="Davis C.M."/>
            <person name="Simpson J.R."/>
            <person name="Lauterbach L."/>
            <person name="Steele A.D."/>
            <person name="Gui C."/>
            <person name="Meng S."/>
            <person name="Li G."/>
            <person name="Viehrig K."/>
            <person name="Ye F."/>
            <person name="Su P."/>
            <person name="Kiefer A.F."/>
            <person name="Nichols A."/>
            <person name="Cepeda A.J."/>
            <person name="Yan W."/>
            <person name="Fan B."/>
            <person name="Jiang Y."/>
            <person name="Adhikari A."/>
            <person name="Zheng C.-J."/>
            <person name="Schuster L."/>
            <person name="Cowan T.M."/>
            <person name="Smanski M.J."/>
            <person name="Chevrette M.G."/>
            <person name="De Carvalho L.P.S."/>
            <person name="Shen B."/>
        </authorList>
    </citation>
    <scope>NUCLEOTIDE SEQUENCE [LARGE SCALE GENOMIC DNA]</scope>
    <source>
        <strain evidence="1 2">NPDC089932</strain>
    </source>
</reference>
<proteinExistence type="predicted"/>
<protein>
    <submittedName>
        <fullName evidence="1">Uncharacterized protein</fullName>
    </submittedName>
</protein>
<evidence type="ECO:0000313" key="1">
    <source>
        <dbReference type="EMBL" id="MFJ4079767.1"/>
    </source>
</evidence>
<gene>
    <name evidence="1" type="ORF">ACIP2Z_12500</name>
</gene>
<comment type="caution">
    <text evidence="1">The sequence shown here is derived from an EMBL/GenBank/DDBJ whole genome shotgun (WGS) entry which is preliminary data.</text>
</comment>
<accession>A0ABW8FCK4</accession>
<dbReference type="EMBL" id="JBIVGG010000005">
    <property type="protein sequence ID" value="MFJ4079767.1"/>
    <property type="molecule type" value="Genomic_DNA"/>
</dbReference>
<organism evidence="1 2">
    <name type="scientific">Streptomyces iakyrus</name>
    <dbReference type="NCBI Taxonomy" id="68219"/>
    <lineage>
        <taxon>Bacteria</taxon>
        <taxon>Bacillati</taxon>
        <taxon>Actinomycetota</taxon>
        <taxon>Actinomycetes</taxon>
        <taxon>Kitasatosporales</taxon>
        <taxon>Streptomycetaceae</taxon>
        <taxon>Streptomyces</taxon>
    </lineage>
</organism>
<sequence>MLSTPPALISVIGPVEPPLLAAWIGHNALTVTPEALDDFFDRFDIRPRTRK</sequence>
<name>A0ABW8FCK4_9ACTN</name>
<dbReference type="Proteomes" id="UP001617511">
    <property type="component" value="Unassembled WGS sequence"/>
</dbReference>